<reference evidence="2 3" key="1">
    <citation type="submission" date="2020-04" db="EMBL/GenBank/DDBJ databases">
        <title>Ramlibacter sp. G-1-2-2 isolated from soil.</title>
        <authorList>
            <person name="Dahal R.H."/>
        </authorList>
    </citation>
    <scope>NUCLEOTIDE SEQUENCE [LARGE SCALE GENOMIC DNA]</scope>
    <source>
        <strain evidence="2 3">G-1-2-2</strain>
    </source>
</reference>
<keyword evidence="2" id="KW-0012">Acyltransferase</keyword>
<dbReference type="InterPro" id="IPR047801">
    <property type="entry name" value="Peptidase_C45"/>
</dbReference>
<sequence>MTPPFPLITLTGGPRERGLQYGRQARDRIHRSVSIYGGQIQGMALGRSDIEPIVQAFLPKIEAFDPAYVEEMRGIAEGAGLELSDVAMINARTEILRLAQRESELKRLDQHPDGCTGAILLPSVTASGRLLHGQNWDWRAECAESTVVLKIRREDGPDILTMTEAGGLARCGLNSAGIAVTANYLSCDRDYTQAGVPLALLRRKVLETEHVALALRTVYATPKSASNNLMVSHAGGFGLDIECAPDESFLVHPVNGMLVHANHWQSPVALGKLRDTGIANSPDSLYRDVRVRQLLEADSGKLGLDHLRAAFFDDFAKPWSVCRPPRMTVEGNMSASVAMVLMDPAAGRMEVAPLPALNREFTTYSLDLQ</sequence>
<dbReference type="AlphaFoldDB" id="A0A848HB84"/>
<dbReference type="GO" id="GO:0016746">
    <property type="term" value="F:acyltransferase activity"/>
    <property type="evidence" value="ECO:0007669"/>
    <property type="project" value="UniProtKB-KW"/>
</dbReference>
<dbReference type="Gene3D" id="3.60.60.10">
    <property type="entry name" value="Penicillin V Acylase, Chain A"/>
    <property type="match status" value="1"/>
</dbReference>
<dbReference type="PANTHER" id="PTHR34180">
    <property type="entry name" value="PEPTIDASE C45"/>
    <property type="match status" value="1"/>
</dbReference>
<evidence type="ECO:0000313" key="3">
    <source>
        <dbReference type="Proteomes" id="UP000541185"/>
    </source>
</evidence>
<dbReference type="InterPro" id="IPR005079">
    <property type="entry name" value="Peptidase_C45_hydrolase"/>
</dbReference>
<protein>
    <submittedName>
        <fullName evidence="2">Acyl-CoA--6-aminopenicillanic acid acyltransferase</fullName>
    </submittedName>
</protein>
<name>A0A848HB84_9BURK</name>
<dbReference type="RefSeq" id="WP_169421599.1">
    <property type="nucleotide sequence ID" value="NZ_JABBFX010000003.1"/>
</dbReference>
<gene>
    <name evidence="2" type="ORF">HHL11_26425</name>
</gene>
<feature type="domain" description="Peptidase C45 hydrolase" evidence="1">
    <location>
        <begin position="129"/>
        <end position="324"/>
    </location>
</feature>
<evidence type="ECO:0000313" key="2">
    <source>
        <dbReference type="EMBL" id="NML47312.1"/>
    </source>
</evidence>
<dbReference type="NCBIfam" id="NF040521">
    <property type="entry name" value="C45_proenzyme"/>
    <property type="match status" value="1"/>
</dbReference>
<evidence type="ECO:0000259" key="1">
    <source>
        <dbReference type="Pfam" id="PF03417"/>
    </source>
</evidence>
<dbReference type="PANTHER" id="PTHR34180:SF1">
    <property type="entry name" value="BETA-ALANYL-DOPAMINE_CARCININE HYDROLASE"/>
    <property type="match status" value="1"/>
</dbReference>
<dbReference type="EMBL" id="JABBFX010000003">
    <property type="protein sequence ID" value="NML47312.1"/>
    <property type="molecule type" value="Genomic_DNA"/>
</dbReference>
<keyword evidence="3" id="KW-1185">Reference proteome</keyword>
<organism evidence="2 3">
    <name type="scientific">Ramlibacter agri</name>
    <dbReference type="NCBI Taxonomy" id="2728837"/>
    <lineage>
        <taxon>Bacteria</taxon>
        <taxon>Pseudomonadati</taxon>
        <taxon>Pseudomonadota</taxon>
        <taxon>Betaproteobacteria</taxon>
        <taxon>Burkholderiales</taxon>
        <taxon>Comamonadaceae</taxon>
        <taxon>Ramlibacter</taxon>
    </lineage>
</organism>
<dbReference type="Pfam" id="PF03417">
    <property type="entry name" value="AAT"/>
    <property type="match status" value="1"/>
</dbReference>
<accession>A0A848HB84</accession>
<dbReference type="InterPro" id="IPR047794">
    <property type="entry name" value="C45_proenzyme-like"/>
</dbReference>
<dbReference type="Proteomes" id="UP000541185">
    <property type="component" value="Unassembled WGS sequence"/>
</dbReference>
<comment type="caution">
    <text evidence="2">The sequence shown here is derived from an EMBL/GenBank/DDBJ whole genome shotgun (WGS) entry which is preliminary data.</text>
</comment>
<proteinExistence type="predicted"/>
<keyword evidence="2" id="KW-0808">Transferase</keyword>
<dbReference type="Gene3D" id="1.10.10.2120">
    <property type="match status" value="1"/>
</dbReference>